<dbReference type="InterPro" id="IPR047867">
    <property type="entry name" value="Ribosomal_uL22_bac/org-type"/>
</dbReference>
<evidence type="ECO:0000256" key="6">
    <source>
        <dbReference type="ARBA" id="ARBA00035207"/>
    </source>
</evidence>
<dbReference type="Proteomes" id="UP000248021">
    <property type="component" value="Unassembled WGS sequence"/>
</dbReference>
<comment type="function">
    <text evidence="7">The globular domain of the protein is located near the polypeptide exit tunnel on the outside of the subunit, while an extended beta-hairpin is found that lines the wall of the exit tunnel in the center of the 70S ribosome.</text>
</comment>
<keyword evidence="3 7" id="KW-0694">RNA-binding</keyword>
<dbReference type="SUPFAM" id="SSF54843">
    <property type="entry name" value="Ribosomal protein L22"/>
    <property type="match status" value="1"/>
</dbReference>
<dbReference type="PANTHER" id="PTHR13501">
    <property type="entry name" value="CHLOROPLAST 50S RIBOSOMAL PROTEIN L22-RELATED"/>
    <property type="match status" value="1"/>
</dbReference>
<keyword evidence="2 7" id="KW-0699">rRNA-binding</keyword>
<dbReference type="Gene3D" id="3.90.470.10">
    <property type="entry name" value="Ribosomal protein L22/L17"/>
    <property type="match status" value="1"/>
</dbReference>
<evidence type="ECO:0000256" key="9">
    <source>
        <dbReference type="RuleBase" id="RU004006"/>
    </source>
</evidence>
<evidence type="ECO:0000256" key="5">
    <source>
        <dbReference type="ARBA" id="ARBA00023274"/>
    </source>
</evidence>
<dbReference type="GO" id="GO:0003735">
    <property type="term" value="F:structural constituent of ribosome"/>
    <property type="evidence" value="ECO:0007669"/>
    <property type="project" value="InterPro"/>
</dbReference>
<reference evidence="11 12" key="1">
    <citation type="submission" date="2018-05" db="EMBL/GenBank/DDBJ databases">
        <title>Genomic Encyclopedia of Type Strains, Phase IV (KMG-IV): sequencing the most valuable type-strain genomes for metagenomic binning, comparative biology and taxonomic classification.</title>
        <authorList>
            <person name="Goeker M."/>
        </authorList>
    </citation>
    <scope>NUCLEOTIDE SEQUENCE [LARGE SCALE GENOMIC DNA]</scope>
    <source>
        <strain evidence="11 12">DSM 6462</strain>
    </source>
</reference>
<evidence type="ECO:0000256" key="3">
    <source>
        <dbReference type="ARBA" id="ARBA00022884"/>
    </source>
</evidence>
<dbReference type="CDD" id="cd00336">
    <property type="entry name" value="Ribosomal_L22"/>
    <property type="match status" value="1"/>
</dbReference>
<evidence type="ECO:0000256" key="10">
    <source>
        <dbReference type="RuleBase" id="RU004008"/>
    </source>
</evidence>
<evidence type="ECO:0000256" key="8">
    <source>
        <dbReference type="RuleBase" id="RU004005"/>
    </source>
</evidence>
<evidence type="ECO:0000256" key="1">
    <source>
        <dbReference type="ARBA" id="ARBA00009451"/>
    </source>
</evidence>
<evidence type="ECO:0000313" key="12">
    <source>
        <dbReference type="Proteomes" id="UP000248021"/>
    </source>
</evidence>
<accession>A0A2V3U6C0</accession>
<evidence type="ECO:0000313" key="11">
    <source>
        <dbReference type="EMBL" id="PXW58227.1"/>
    </source>
</evidence>
<dbReference type="EMBL" id="QJJK01000006">
    <property type="protein sequence ID" value="PXW58227.1"/>
    <property type="molecule type" value="Genomic_DNA"/>
</dbReference>
<keyword evidence="4 7" id="KW-0689">Ribosomal protein</keyword>
<dbReference type="InterPro" id="IPR018260">
    <property type="entry name" value="Ribosomal_uL22_CS"/>
</dbReference>
<dbReference type="NCBIfam" id="TIGR01044">
    <property type="entry name" value="rplV_bact"/>
    <property type="match status" value="1"/>
</dbReference>
<comment type="function">
    <text evidence="7 10">This protein binds specifically to 23S rRNA; its binding is stimulated by other ribosomal proteins, e.g., L4, L17, and L20. It is important during the early stages of 50S assembly. It makes multiple contacts with different domains of the 23S rRNA in the assembled 50S subunit and ribosome.</text>
</comment>
<comment type="similarity">
    <text evidence="1 7 8">Belongs to the universal ribosomal protein uL22 family.</text>
</comment>
<evidence type="ECO:0000256" key="7">
    <source>
        <dbReference type="HAMAP-Rule" id="MF_01331"/>
    </source>
</evidence>
<dbReference type="RefSeq" id="WP_110375509.1">
    <property type="nucleotide sequence ID" value="NZ_CAKNFM010000006.1"/>
</dbReference>
<comment type="subunit">
    <text evidence="7 9">Part of the 50S ribosomal subunit.</text>
</comment>
<dbReference type="GO" id="GO:0019843">
    <property type="term" value="F:rRNA binding"/>
    <property type="evidence" value="ECO:0007669"/>
    <property type="project" value="UniProtKB-UniRule"/>
</dbReference>
<evidence type="ECO:0000256" key="4">
    <source>
        <dbReference type="ARBA" id="ARBA00022980"/>
    </source>
</evidence>
<sequence>MGKPANPRALKDNEAKAVLRNLRVSPQKLNLVAALIRGKKVSTALADLEFSRKRISLDVRKTLESAIANAENNHDLDVDDLVVAEAFVGKGLVMKRFHARARGRGVRIEKPFSNLTIVVREVAEETGRGA</sequence>
<dbReference type="Pfam" id="PF00237">
    <property type="entry name" value="Ribosomal_L22"/>
    <property type="match status" value="1"/>
</dbReference>
<evidence type="ECO:0000256" key="2">
    <source>
        <dbReference type="ARBA" id="ARBA00022730"/>
    </source>
</evidence>
<dbReference type="InterPro" id="IPR005727">
    <property type="entry name" value="Ribosomal_uL22_bac/chlpt-type"/>
</dbReference>
<dbReference type="PANTHER" id="PTHR13501:SF8">
    <property type="entry name" value="LARGE RIBOSOMAL SUBUNIT PROTEIN UL22M"/>
    <property type="match status" value="1"/>
</dbReference>
<organism evidence="11 12">
    <name type="scientific">Chelatococcus asaccharovorans</name>
    <dbReference type="NCBI Taxonomy" id="28210"/>
    <lineage>
        <taxon>Bacteria</taxon>
        <taxon>Pseudomonadati</taxon>
        <taxon>Pseudomonadota</taxon>
        <taxon>Alphaproteobacteria</taxon>
        <taxon>Hyphomicrobiales</taxon>
        <taxon>Chelatococcaceae</taxon>
        <taxon>Chelatococcus</taxon>
    </lineage>
</organism>
<dbReference type="InterPro" id="IPR036394">
    <property type="entry name" value="Ribosomal_uL22_sf"/>
</dbReference>
<dbReference type="InterPro" id="IPR001063">
    <property type="entry name" value="Ribosomal_uL22"/>
</dbReference>
<keyword evidence="5 7" id="KW-0687">Ribonucleoprotein</keyword>
<name>A0A2V3U6C0_9HYPH</name>
<dbReference type="AlphaFoldDB" id="A0A2V3U6C0"/>
<proteinExistence type="inferred from homology"/>
<dbReference type="GO" id="GO:0006412">
    <property type="term" value="P:translation"/>
    <property type="evidence" value="ECO:0007669"/>
    <property type="project" value="UniProtKB-UniRule"/>
</dbReference>
<dbReference type="OrthoDB" id="9805969at2"/>
<gene>
    <name evidence="7" type="primary">rplV</name>
    <name evidence="11" type="ORF">C7450_106405</name>
</gene>
<dbReference type="GO" id="GO:0022625">
    <property type="term" value="C:cytosolic large ribosomal subunit"/>
    <property type="evidence" value="ECO:0007669"/>
    <property type="project" value="TreeGrafter"/>
</dbReference>
<dbReference type="PROSITE" id="PS00464">
    <property type="entry name" value="RIBOSOMAL_L22"/>
    <property type="match status" value="1"/>
</dbReference>
<protein>
    <recommendedName>
        <fullName evidence="6 7">Large ribosomal subunit protein uL22</fullName>
    </recommendedName>
</protein>
<dbReference type="HAMAP" id="MF_01331_B">
    <property type="entry name" value="Ribosomal_uL22_B"/>
    <property type="match status" value="1"/>
</dbReference>
<keyword evidence="12" id="KW-1185">Reference proteome</keyword>
<comment type="caution">
    <text evidence="11">The sequence shown here is derived from an EMBL/GenBank/DDBJ whole genome shotgun (WGS) entry which is preliminary data.</text>
</comment>